<keyword evidence="1" id="KW-1133">Transmembrane helix</keyword>
<dbReference type="InterPro" id="IPR036034">
    <property type="entry name" value="PDZ_sf"/>
</dbReference>
<dbReference type="SUPFAM" id="SSF50156">
    <property type="entry name" value="PDZ domain-like"/>
    <property type="match status" value="1"/>
</dbReference>
<name>A0ABS4K2G4_9CLOT</name>
<dbReference type="RefSeq" id="WP_021282150.1">
    <property type="nucleotide sequence ID" value="NZ_JAGGLL010000012.1"/>
</dbReference>
<comment type="caution">
    <text evidence="2">The sequence shown here is derived from an EMBL/GenBank/DDBJ whole genome shotgun (WGS) entry which is preliminary data.</text>
</comment>
<evidence type="ECO:0000313" key="3">
    <source>
        <dbReference type="Proteomes" id="UP001519308"/>
    </source>
</evidence>
<dbReference type="EMBL" id="JAGGLL010000012">
    <property type="protein sequence ID" value="MBP2021974.1"/>
    <property type="molecule type" value="Genomic_DNA"/>
</dbReference>
<gene>
    <name evidence="2" type="ORF">J2Z44_001775</name>
</gene>
<dbReference type="Gene3D" id="2.30.42.10">
    <property type="match status" value="1"/>
</dbReference>
<accession>A0ABS4K2G4</accession>
<reference evidence="2 3" key="1">
    <citation type="submission" date="2021-03" db="EMBL/GenBank/DDBJ databases">
        <title>Genomic Encyclopedia of Type Strains, Phase IV (KMG-IV): sequencing the most valuable type-strain genomes for metagenomic binning, comparative biology and taxonomic classification.</title>
        <authorList>
            <person name="Goeker M."/>
        </authorList>
    </citation>
    <scope>NUCLEOTIDE SEQUENCE [LARGE SCALE GENOMIC DNA]</scope>
    <source>
        <strain evidence="2 3">DSM 28650</strain>
    </source>
</reference>
<sequence>MELLIYTLTQVSYAIVEPTYAFVLIMMGIVFYTKNRKTTTLEKMIMGENTTSAFELTISQIVMGIFGGVLASIIFTYLGVVFHMNSNIYIIFMISILLMFINPRFVCLSYSGAILGLTSIFLHLISNIIKDPELDLLKVDVTSLLILIGVMHIVEGILVMLDGRRGAIPVFGGRDKKIVGGFAFKRQWIMPVAILMMMEATSGNFISGNAVATPQWWPIVNHNVNKALFETMVIGAMPLFAGVGYSSVTFTKSKKAKTLFSGTLIIGFGIFTSLLSTLSNLGVPVQILLLVITPLAHEAMLAFERYTERKHEPMYASNEEGIRILEVAPKSLASSMGLKSGDLILEINDNKVTTDEMMFNFLETIPSYLWMKIKKVNGEIKEISHTKTKEQSRIGIVIVPRNIPSKARIMKTEEGNFTDVLNKLRKNEQEDDDGENKE</sequence>
<protein>
    <recommendedName>
        <fullName evidence="4">PDZ domain-containing protein</fullName>
    </recommendedName>
</protein>
<evidence type="ECO:0000313" key="2">
    <source>
        <dbReference type="EMBL" id="MBP2021974.1"/>
    </source>
</evidence>
<feature type="transmembrane region" description="Helical" evidence="1">
    <location>
        <begin position="188"/>
        <end position="207"/>
    </location>
</feature>
<feature type="transmembrane region" description="Helical" evidence="1">
    <location>
        <begin position="84"/>
        <end position="101"/>
    </location>
</feature>
<feature type="transmembrane region" description="Helical" evidence="1">
    <location>
        <begin position="108"/>
        <end position="129"/>
    </location>
</feature>
<feature type="transmembrane region" description="Helical" evidence="1">
    <location>
        <begin position="53"/>
        <end position="78"/>
    </location>
</feature>
<feature type="transmembrane region" description="Helical" evidence="1">
    <location>
        <begin position="12"/>
        <end position="32"/>
    </location>
</feature>
<evidence type="ECO:0000256" key="1">
    <source>
        <dbReference type="SAM" id="Phobius"/>
    </source>
</evidence>
<keyword evidence="1" id="KW-0812">Transmembrane</keyword>
<evidence type="ECO:0008006" key="4">
    <source>
        <dbReference type="Google" id="ProtNLM"/>
    </source>
</evidence>
<feature type="transmembrane region" description="Helical" evidence="1">
    <location>
        <begin position="258"/>
        <end position="279"/>
    </location>
</feature>
<keyword evidence="3" id="KW-1185">Reference proteome</keyword>
<dbReference type="Proteomes" id="UP001519308">
    <property type="component" value="Unassembled WGS sequence"/>
</dbReference>
<proteinExistence type="predicted"/>
<keyword evidence="1" id="KW-0472">Membrane</keyword>
<feature type="transmembrane region" description="Helical" evidence="1">
    <location>
        <begin position="141"/>
        <end position="161"/>
    </location>
</feature>
<feature type="transmembrane region" description="Helical" evidence="1">
    <location>
        <begin position="227"/>
        <end position="246"/>
    </location>
</feature>
<organism evidence="2 3">
    <name type="scientific">Clostridium punense</name>
    <dbReference type="NCBI Taxonomy" id="1054297"/>
    <lineage>
        <taxon>Bacteria</taxon>
        <taxon>Bacillati</taxon>
        <taxon>Bacillota</taxon>
        <taxon>Clostridia</taxon>
        <taxon>Eubacteriales</taxon>
        <taxon>Clostridiaceae</taxon>
        <taxon>Clostridium</taxon>
    </lineage>
</organism>